<evidence type="ECO:0000313" key="1">
    <source>
        <dbReference type="EMBL" id="KYO19240.1"/>
    </source>
</evidence>
<gene>
    <name evidence="1" type="ORF">Y1Q_0024405</name>
</gene>
<sequence length="101" mass="11270">MDTSSNNCLLCDRPATLPLRSTFCTSHPIDFSGIICIFTGASHRAADFLIWRYPSCVLQGSVVSMLSWTYYSETCFLVKGMVCSKPKPNMLEAGSWYNCPQ</sequence>
<protein>
    <submittedName>
        <fullName evidence="1">Uncharacterized protein</fullName>
    </submittedName>
</protein>
<name>A0A151M461_ALLMI</name>
<keyword evidence="2" id="KW-1185">Reference proteome</keyword>
<dbReference type="Proteomes" id="UP000050525">
    <property type="component" value="Unassembled WGS sequence"/>
</dbReference>
<comment type="caution">
    <text evidence="1">The sequence shown here is derived from an EMBL/GenBank/DDBJ whole genome shotgun (WGS) entry which is preliminary data.</text>
</comment>
<dbReference type="AlphaFoldDB" id="A0A151M461"/>
<evidence type="ECO:0000313" key="2">
    <source>
        <dbReference type="Proteomes" id="UP000050525"/>
    </source>
</evidence>
<dbReference type="EMBL" id="AKHW03006646">
    <property type="protein sequence ID" value="KYO19240.1"/>
    <property type="molecule type" value="Genomic_DNA"/>
</dbReference>
<reference evidence="1 2" key="1">
    <citation type="journal article" date="2012" name="Genome Biol.">
        <title>Sequencing three crocodilian genomes to illuminate the evolution of archosaurs and amniotes.</title>
        <authorList>
            <person name="St John J.A."/>
            <person name="Braun E.L."/>
            <person name="Isberg S.R."/>
            <person name="Miles L.G."/>
            <person name="Chong A.Y."/>
            <person name="Gongora J."/>
            <person name="Dalzell P."/>
            <person name="Moran C."/>
            <person name="Bed'hom B."/>
            <person name="Abzhanov A."/>
            <person name="Burgess S.C."/>
            <person name="Cooksey A.M."/>
            <person name="Castoe T.A."/>
            <person name="Crawford N.G."/>
            <person name="Densmore L.D."/>
            <person name="Drew J.C."/>
            <person name="Edwards S.V."/>
            <person name="Faircloth B.C."/>
            <person name="Fujita M.K."/>
            <person name="Greenwold M.J."/>
            <person name="Hoffmann F.G."/>
            <person name="Howard J.M."/>
            <person name="Iguchi T."/>
            <person name="Janes D.E."/>
            <person name="Khan S.Y."/>
            <person name="Kohno S."/>
            <person name="de Koning A.J."/>
            <person name="Lance S.L."/>
            <person name="McCarthy F.M."/>
            <person name="McCormack J.E."/>
            <person name="Merchant M.E."/>
            <person name="Peterson D.G."/>
            <person name="Pollock D.D."/>
            <person name="Pourmand N."/>
            <person name="Raney B.J."/>
            <person name="Roessler K.A."/>
            <person name="Sanford J.R."/>
            <person name="Sawyer R.H."/>
            <person name="Schmidt C.J."/>
            <person name="Triplett E.W."/>
            <person name="Tuberville T.D."/>
            <person name="Venegas-Anaya M."/>
            <person name="Howard J.T."/>
            <person name="Jarvis E.D."/>
            <person name="Guillette L.J.Jr."/>
            <person name="Glenn T.C."/>
            <person name="Green R.E."/>
            <person name="Ray D.A."/>
        </authorList>
    </citation>
    <scope>NUCLEOTIDE SEQUENCE [LARGE SCALE GENOMIC DNA]</scope>
    <source>
        <strain evidence="1">KSC_2009_1</strain>
    </source>
</reference>
<organism evidence="1 2">
    <name type="scientific">Alligator mississippiensis</name>
    <name type="common">American alligator</name>
    <dbReference type="NCBI Taxonomy" id="8496"/>
    <lineage>
        <taxon>Eukaryota</taxon>
        <taxon>Metazoa</taxon>
        <taxon>Chordata</taxon>
        <taxon>Craniata</taxon>
        <taxon>Vertebrata</taxon>
        <taxon>Euteleostomi</taxon>
        <taxon>Archelosauria</taxon>
        <taxon>Archosauria</taxon>
        <taxon>Crocodylia</taxon>
        <taxon>Alligatoridae</taxon>
        <taxon>Alligatorinae</taxon>
        <taxon>Alligator</taxon>
    </lineage>
</organism>
<proteinExistence type="predicted"/>
<accession>A0A151M461</accession>